<evidence type="ECO:0008006" key="4">
    <source>
        <dbReference type="Google" id="ProtNLM"/>
    </source>
</evidence>
<sequence length="29" mass="3486">MAKKGQTFTRYDEATKLEAVRLRLEEQWS</sequence>
<accession>A0A2V2YIH5</accession>
<evidence type="ECO:0000313" key="3">
    <source>
        <dbReference type="Proteomes" id="UP000246635"/>
    </source>
</evidence>
<proteinExistence type="predicted"/>
<dbReference type="AlphaFoldDB" id="A0A2V2YIH5"/>
<comment type="caution">
    <text evidence="1">The sequence shown here is derived from an EMBL/GenBank/DDBJ whole genome shotgun (WGS) entry which is preliminary data.</text>
</comment>
<evidence type="ECO:0000313" key="1">
    <source>
        <dbReference type="EMBL" id="PWV87830.1"/>
    </source>
</evidence>
<reference evidence="1 3" key="1">
    <citation type="submission" date="2018-05" db="EMBL/GenBank/DDBJ databases">
        <title>Genomic Encyclopedia of Type Strains, Phase III (KMG-III): the genomes of soil and plant-associated and newly described type strains.</title>
        <authorList>
            <person name="Whitman W."/>
        </authorList>
    </citation>
    <scope>NUCLEOTIDE SEQUENCE [LARGE SCALE GENOMIC DNA]</scope>
    <source>
        <strain evidence="1 3">CECT 5696</strain>
    </source>
</reference>
<keyword evidence="3" id="KW-1185">Reference proteome</keyword>
<dbReference type="EMBL" id="QGTQ01000059">
    <property type="protein sequence ID" value="PWV87830.1"/>
    <property type="molecule type" value="Genomic_DNA"/>
</dbReference>
<organism evidence="1 3">
    <name type="scientific">Paenibacillus cellulosilyticus</name>
    <dbReference type="NCBI Taxonomy" id="375489"/>
    <lineage>
        <taxon>Bacteria</taxon>
        <taxon>Bacillati</taxon>
        <taxon>Bacillota</taxon>
        <taxon>Bacilli</taxon>
        <taxon>Bacillales</taxon>
        <taxon>Paenibacillaceae</taxon>
        <taxon>Paenibacillus</taxon>
    </lineage>
</organism>
<feature type="non-terminal residue" evidence="1">
    <location>
        <position position="29"/>
    </location>
</feature>
<dbReference type="Proteomes" id="UP000246635">
    <property type="component" value="Unassembled WGS sequence"/>
</dbReference>
<evidence type="ECO:0000313" key="2">
    <source>
        <dbReference type="EMBL" id="PWW02571.1"/>
    </source>
</evidence>
<protein>
    <recommendedName>
        <fullName evidence="4">Transposase</fullName>
    </recommendedName>
</protein>
<name>A0A2V2YIH5_9BACL</name>
<gene>
    <name evidence="2" type="ORF">DFQ01_109196</name>
    <name evidence="1" type="ORF">DFQ01_1598</name>
</gene>
<dbReference type="EMBL" id="QGTQ01000009">
    <property type="protein sequence ID" value="PWW02571.1"/>
    <property type="molecule type" value="Genomic_DNA"/>
</dbReference>